<dbReference type="AlphaFoldDB" id="A0ABD5YDQ4"/>
<dbReference type="Gene3D" id="3.40.190.10">
    <property type="entry name" value="Periplasmic binding protein-like II"/>
    <property type="match status" value="2"/>
</dbReference>
<dbReference type="InterPro" id="IPR024370">
    <property type="entry name" value="PBP_domain"/>
</dbReference>
<sequence length="304" mass="32011">MDRRRYVQLVGAGGALSLSGCVGSASTSAGPEPEAEASGETLTLATATTTRDSGLLGALIPGFERTFGATVDAVARGTGAALRIARNGDCDLVLAHARPLEDAFLREGHGVNRRAVMVNDFLLVGPSNDPAGVAGTGPVEAVTAIAEAEAPFLSRGDRSGTHLRERLLWREAGIEPAGPWYSESGQGMGNTLTVAAQSGSYTLTDRGTFLNVDADGLAPHVARGVDDPPPLLRNEYAAIPVNPARHDAAYPLAMAFLGYLTGPGQARIDEFRVSDRRAFRPLGRSREPRFDQYVPLDWSDADAS</sequence>
<evidence type="ECO:0000259" key="1">
    <source>
        <dbReference type="Pfam" id="PF12849"/>
    </source>
</evidence>
<keyword evidence="3" id="KW-1185">Reference proteome</keyword>
<reference evidence="2 3" key="1">
    <citation type="journal article" date="2019" name="Int. J. Syst. Evol. Microbiol.">
        <title>The Global Catalogue of Microorganisms (GCM) 10K type strain sequencing project: providing services to taxonomists for standard genome sequencing and annotation.</title>
        <authorList>
            <consortium name="The Broad Institute Genomics Platform"/>
            <consortium name="The Broad Institute Genome Sequencing Center for Infectious Disease"/>
            <person name="Wu L."/>
            <person name="Ma J."/>
        </authorList>
    </citation>
    <scope>NUCLEOTIDE SEQUENCE [LARGE SCALE GENOMIC DNA]</scope>
    <source>
        <strain evidence="2 3">Q85</strain>
    </source>
</reference>
<dbReference type="Pfam" id="PF12849">
    <property type="entry name" value="PBP_like_2"/>
    <property type="match status" value="1"/>
</dbReference>
<proteinExistence type="predicted"/>
<dbReference type="RefSeq" id="WP_267664788.1">
    <property type="nucleotide sequence ID" value="NZ_JAODIX010000045.1"/>
</dbReference>
<evidence type="ECO:0000313" key="2">
    <source>
        <dbReference type="EMBL" id="MFC7187469.1"/>
    </source>
</evidence>
<accession>A0ABD5YDQ4</accession>
<dbReference type="EMBL" id="JBHSZZ010000045">
    <property type="protein sequence ID" value="MFC7187469.1"/>
    <property type="molecule type" value="Genomic_DNA"/>
</dbReference>
<dbReference type="InterPro" id="IPR052738">
    <property type="entry name" value="ABC-Tungstate_binding"/>
</dbReference>
<dbReference type="PANTHER" id="PTHR37945">
    <property type="entry name" value="EXTRACELLULAR TUNGSTATE BINDING PROTEIN"/>
    <property type="match status" value="1"/>
</dbReference>
<dbReference type="Proteomes" id="UP001596390">
    <property type="component" value="Unassembled WGS sequence"/>
</dbReference>
<gene>
    <name evidence="2" type="ORF">ACFQMK_11320</name>
</gene>
<dbReference type="PROSITE" id="PS51257">
    <property type="entry name" value="PROKAR_LIPOPROTEIN"/>
    <property type="match status" value="1"/>
</dbReference>
<organism evidence="2 3">
    <name type="scientific">Halorubrum yunnanense</name>
    <dbReference type="NCBI Taxonomy" id="1526162"/>
    <lineage>
        <taxon>Archaea</taxon>
        <taxon>Methanobacteriati</taxon>
        <taxon>Methanobacteriota</taxon>
        <taxon>Stenosarchaea group</taxon>
        <taxon>Halobacteria</taxon>
        <taxon>Halobacteriales</taxon>
        <taxon>Haloferacaceae</taxon>
        <taxon>Halorubrum</taxon>
    </lineage>
</organism>
<comment type="caution">
    <text evidence="2">The sequence shown here is derived from an EMBL/GenBank/DDBJ whole genome shotgun (WGS) entry which is preliminary data.</text>
</comment>
<protein>
    <submittedName>
        <fullName evidence="2">Substrate-binding domain-containing protein</fullName>
    </submittedName>
</protein>
<evidence type="ECO:0000313" key="3">
    <source>
        <dbReference type="Proteomes" id="UP001596390"/>
    </source>
</evidence>
<name>A0ABD5YDQ4_9EURY</name>
<dbReference type="PANTHER" id="PTHR37945:SF1">
    <property type="entry name" value="EXTRACELLULAR TUNGSTATE BINDING PROTEIN"/>
    <property type="match status" value="1"/>
</dbReference>
<dbReference type="SUPFAM" id="SSF53850">
    <property type="entry name" value="Periplasmic binding protein-like II"/>
    <property type="match status" value="1"/>
</dbReference>
<feature type="domain" description="PBP" evidence="1">
    <location>
        <begin position="36"/>
        <end position="261"/>
    </location>
</feature>